<dbReference type="EMBL" id="KV722817">
    <property type="protein sequence ID" value="OCH83781.1"/>
    <property type="molecule type" value="Genomic_DNA"/>
</dbReference>
<dbReference type="Proteomes" id="UP000250043">
    <property type="component" value="Unassembled WGS sequence"/>
</dbReference>
<dbReference type="OrthoDB" id="2791548at2759"/>
<protein>
    <recommendedName>
        <fullName evidence="4">Transposase</fullName>
    </recommendedName>
</protein>
<dbReference type="AlphaFoldDB" id="A0A8E2AFZ5"/>
<organism evidence="2 3">
    <name type="scientific">Obba rivulosa</name>
    <dbReference type="NCBI Taxonomy" id="1052685"/>
    <lineage>
        <taxon>Eukaryota</taxon>
        <taxon>Fungi</taxon>
        <taxon>Dikarya</taxon>
        <taxon>Basidiomycota</taxon>
        <taxon>Agaricomycotina</taxon>
        <taxon>Agaricomycetes</taxon>
        <taxon>Polyporales</taxon>
        <taxon>Gelatoporiaceae</taxon>
        <taxon>Obba</taxon>
    </lineage>
</organism>
<evidence type="ECO:0008006" key="4">
    <source>
        <dbReference type="Google" id="ProtNLM"/>
    </source>
</evidence>
<evidence type="ECO:0000256" key="1">
    <source>
        <dbReference type="SAM" id="MobiDB-lite"/>
    </source>
</evidence>
<accession>A0A8E2AFZ5</accession>
<evidence type="ECO:0000313" key="3">
    <source>
        <dbReference type="Proteomes" id="UP000250043"/>
    </source>
</evidence>
<proteinExistence type="predicted"/>
<keyword evidence="3" id="KW-1185">Reference proteome</keyword>
<reference evidence="2 3" key="1">
    <citation type="submission" date="2016-07" db="EMBL/GenBank/DDBJ databases">
        <title>Draft genome of the white-rot fungus Obba rivulosa 3A-2.</title>
        <authorList>
            <consortium name="DOE Joint Genome Institute"/>
            <person name="Miettinen O."/>
            <person name="Riley R."/>
            <person name="Acob R."/>
            <person name="Barry K."/>
            <person name="Cullen D."/>
            <person name="De Vries R."/>
            <person name="Hainaut M."/>
            <person name="Hatakka A."/>
            <person name="Henrissat B."/>
            <person name="Hilden K."/>
            <person name="Kuo R."/>
            <person name="Labutti K."/>
            <person name="Lipzen A."/>
            <person name="Makela M.R."/>
            <person name="Sandor L."/>
            <person name="Spatafora J.W."/>
            <person name="Grigoriev I.V."/>
            <person name="Hibbett D.S."/>
        </authorList>
    </citation>
    <scope>NUCLEOTIDE SEQUENCE [LARGE SCALE GENOMIC DNA]</scope>
    <source>
        <strain evidence="2 3">3A-2</strain>
    </source>
</reference>
<feature type="region of interest" description="Disordered" evidence="1">
    <location>
        <begin position="667"/>
        <end position="696"/>
    </location>
</feature>
<dbReference type="PANTHER" id="PTHR31912">
    <property type="entry name" value="IP13529P"/>
    <property type="match status" value="1"/>
</dbReference>
<evidence type="ECO:0000313" key="2">
    <source>
        <dbReference type="EMBL" id="OCH83781.1"/>
    </source>
</evidence>
<feature type="compositionally biased region" description="Basic and acidic residues" evidence="1">
    <location>
        <begin position="670"/>
        <end position="685"/>
    </location>
</feature>
<dbReference type="PANTHER" id="PTHR31912:SF34">
    <property type="entry name" value="NOTOCHORD-RELATED PROTEIN"/>
    <property type="match status" value="1"/>
</dbReference>
<gene>
    <name evidence="2" type="ORF">OBBRIDRAFT_815707</name>
</gene>
<name>A0A8E2AFZ5_9APHY</name>
<sequence length="737" mass="83297">MLSKPRMMAKGHRIYTSCVKIWGDDVSGNQSKQYNEHTNVYFADIESWHEAFDCQLREEILFRILPIMMPADNPQQSQSCSHRGLNSNYWCRKCKLGGTVQERETDECFHQHFPPSRPRHASETLEIMQCQIQLSALGVAKVVTDLQTASGVSDKLADHWIEILLAQAHAEQQVRIYNAATPRRHELRAGEHYNSLLQLPQQVYSDIVSLDGDIHSDTSVEILHTYLLGIDKYIWHFTNTAWSAKQCDTFATRLQSSSVDGLSIPPIRASYIVKYRNGLIGKHFKTLQQVAIFHLDESLCSDPRVIDVWKATGELGAYLWFHEIQDMDVYLKDVEILVANMLDVWSTIDLRRIFVKPKIHILSHIIEDIRRHGPPGLYATEIFECFNTIFRLCSVLSNHQAPSRDIATTLAGLARFKYQVSGAWWRDSKGNYVHAGSRIQQYFKDPSLQRRLGYVQRQEPITGAVMVRRKETKASATWRSFNVKLSREQEVATIPDDSRWHRAVSVVSQHGDCCKEGLWVFADHARSLTIHGFISKGHTIIGRIAMILKAAERGAHARSVVIIEPFTMPATRHHHFGMPELLKTADGACVVVKNTDVLFLINMQHNCWNSKCAATAQRPRVQERLETELSETFIEHVDDKMHLLNMHALHNAALIRRVLPRSLTAPIPQDAHRAKDAQARKERAATKAAQQAVGRNAVPGSIGEAEMAPMATMVAGQEVAGPMGSTPQGIQTQDIDG</sequence>